<feature type="region of interest" description="Disordered" evidence="6">
    <location>
        <begin position="673"/>
        <end position="732"/>
    </location>
</feature>
<feature type="transmembrane region" description="Helical" evidence="7">
    <location>
        <begin position="385"/>
        <end position="405"/>
    </location>
</feature>
<comment type="caution">
    <text evidence="9">The sequence shown here is derived from an EMBL/GenBank/DDBJ whole genome shotgun (WGS) entry which is preliminary data.</text>
</comment>
<dbReference type="GO" id="GO:0006825">
    <property type="term" value="P:copper ion transport"/>
    <property type="evidence" value="ECO:0007669"/>
    <property type="project" value="InterPro"/>
</dbReference>
<evidence type="ECO:0000313" key="10">
    <source>
        <dbReference type="Proteomes" id="UP001206128"/>
    </source>
</evidence>
<evidence type="ECO:0000256" key="4">
    <source>
        <dbReference type="ARBA" id="ARBA00022989"/>
    </source>
</evidence>
<protein>
    <submittedName>
        <fullName evidence="9">Copper resistance protein D</fullName>
    </submittedName>
</protein>
<keyword evidence="4 7" id="KW-1133">Transmembrane helix</keyword>
<keyword evidence="5 7" id="KW-0472">Membrane</keyword>
<feature type="transmembrane region" description="Helical" evidence="7">
    <location>
        <begin position="24"/>
        <end position="46"/>
    </location>
</feature>
<organism evidence="9 10">
    <name type="scientific">Goodfellowiella coeruleoviolacea</name>
    <dbReference type="NCBI Taxonomy" id="334858"/>
    <lineage>
        <taxon>Bacteria</taxon>
        <taxon>Bacillati</taxon>
        <taxon>Actinomycetota</taxon>
        <taxon>Actinomycetes</taxon>
        <taxon>Pseudonocardiales</taxon>
        <taxon>Pseudonocardiaceae</taxon>
        <taxon>Goodfellowiella</taxon>
    </lineage>
</organism>
<feature type="transmembrane region" description="Helical" evidence="7">
    <location>
        <begin position="618"/>
        <end position="639"/>
    </location>
</feature>
<keyword evidence="2" id="KW-1003">Cell membrane</keyword>
<evidence type="ECO:0000256" key="1">
    <source>
        <dbReference type="ARBA" id="ARBA00004651"/>
    </source>
</evidence>
<feature type="transmembrane region" description="Helical" evidence="7">
    <location>
        <begin position="417"/>
        <end position="439"/>
    </location>
</feature>
<feature type="transmembrane region" description="Helical" evidence="7">
    <location>
        <begin position="186"/>
        <end position="205"/>
    </location>
</feature>
<keyword evidence="10" id="KW-1185">Reference proteome</keyword>
<dbReference type="AlphaFoldDB" id="A0AAE3GCU6"/>
<evidence type="ECO:0000256" key="7">
    <source>
        <dbReference type="SAM" id="Phobius"/>
    </source>
</evidence>
<feature type="transmembrane region" description="Helical" evidence="7">
    <location>
        <begin position="505"/>
        <end position="524"/>
    </location>
</feature>
<feature type="compositionally biased region" description="Low complexity" evidence="6">
    <location>
        <begin position="682"/>
        <end position="713"/>
    </location>
</feature>
<dbReference type="EMBL" id="JAMTCK010000004">
    <property type="protein sequence ID" value="MCP2165060.1"/>
    <property type="molecule type" value="Genomic_DNA"/>
</dbReference>
<feature type="transmembrane region" description="Helical" evidence="7">
    <location>
        <begin position="160"/>
        <end position="179"/>
    </location>
</feature>
<evidence type="ECO:0000313" key="9">
    <source>
        <dbReference type="EMBL" id="MCP2165060.1"/>
    </source>
</evidence>
<reference evidence="9" key="1">
    <citation type="submission" date="2022-06" db="EMBL/GenBank/DDBJ databases">
        <title>Genomic Encyclopedia of Archaeal and Bacterial Type Strains, Phase II (KMG-II): from individual species to whole genera.</title>
        <authorList>
            <person name="Goeker M."/>
        </authorList>
    </citation>
    <scope>NUCLEOTIDE SEQUENCE</scope>
    <source>
        <strain evidence="9">DSM 43935</strain>
    </source>
</reference>
<feature type="transmembrane region" description="Helical" evidence="7">
    <location>
        <begin position="570"/>
        <end position="592"/>
    </location>
</feature>
<dbReference type="PANTHER" id="PTHR34820">
    <property type="entry name" value="INNER MEMBRANE PROTEIN YEBZ"/>
    <property type="match status" value="1"/>
</dbReference>
<dbReference type="PANTHER" id="PTHR34820:SF4">
    <property type="entry name" value="INNER MEMBRANE PROTEIN YEBZ"/>
    <property type="match status" value="1"/>
</dbReference>
<feature type="transmembrane region" description="Helical" evidence="7">
    <location>
        <begin position="105"/>
        <end position="127"/>
    </location>
</feature>
<evidence type="ECO:0000259" key="8">
    <source>
        <dbReference type="Pfam" id="PF05425"/>
    </source>
</evidence>
<dbReference type="Pfam" id="PF05425">
    <property type="entry name" value="CopD"/>
    <property type="match status" value="1"/>
</dbReference>
<dbReference type="InterPro" id="IPR008457">
    <property type="entry name" value="Cu-R_CopD_dom"/>
</dbReference>
<feature type="transmembrane region" description="Helical" evidence="7">
    <location>
        <begin position="326"/>
        <end position="344"/>
    </location>
</feature>
<accession>A0AAE3GCU6</accession>
<dbReference type="InterPro" id="IPR032694">
    <property type="entry name" value="CopC/D"/>
</dbReference>
<feature type="transmembrane region" description="Helical" evidence="7">
    <location>
        <begin position="248"/>
        <end position="273"/>
    </location>
</feature>
<feature type="transmembrane region" description="Helical" evidence="7">
    <location>
        <begin position="530"/>
        <end position="549"/>
    </location>
</feature>
<dbReference type="InterPro" id="IPR019108">
    <property type="entry name" value="Caa3_assmbl_CtaG-rel"/>
</dbReference>
<evidence type="ECO:0000256" key="2">
    <source>
        <dbReference type="ARBA" id="ARBA00022475"/>
    </source>
</evidence>
<keyword evidence="3 7" id="KW-0812">Transmembrane</keyword>
<feature type="transmembrane region" description="Helical" evidence="7">
    <location>
        <begin position="217"/>
        <end position="236"/>
    </location>
</feature>
<gene>
    <name evidence="9" type="ORF">LX83_001909</name>
</gene>
<feature type="transmembrane region" description="Helical" evidence="7">
    <location>
        <begin position="285"/>
        <end position="305"/>
    </location>
</feature>
<comment type="subcellular location">
    <subcellularLocation>
        <location evidence="1">Cell membrane</location>
        <topology evidence="1">Multi-pass membrane protein</topology>
    </subcellularLocation>
</comment>
<feature type="domain" description="Copper resistance protein D" evidence="8">
    <location>
        <begin position="247"/>
        <end position="344"/>
    </location>
</feature>
<name>A0AAE3GCU6_9PSEU</name>
<dbReference type="Proteomes" id="UP001206128">
    <property type="component" value="Unassembled WGS sequence"/>
</dbReference>
<dbReference type="GO" id="GO:0005886">
    <property type="term" value="C:plasma membrane"/>
    <property type="evidence" value="ECO:0007669"/>
    <property type="project" value="UniProtKB-SubCell"/>
</dbReference>
<sequence length="732" mass="76349">MSSHASPADTTTPEPAGNPRRRAALIPLLVCGGALAALVAAALSALSGDRQYVVYGLPSPGQLTTYGLPVIRVVTETGSVLCIGFLLLAAFLVPPQRSGTLSADGYAALRAAGWSALVWCVGALLSVPFTVADATGSPVTDVLDPAVLLSRVGLVEQAEAWVVTAVITALVAIGCRMVLSWGWTTTLFFLALFGLLPVTVTGHSSSGGAHDLATNSLLYHLVAAALWVGGLVALLAHGRRRGDHLAMAASRFSWLALVCWVVMALSGVVNALVRLPVSDLVSTAYGRLVLAKIACLVVLGGFGYVQRQRGVRQLADGGSGRALLRLAGTEVLVMFLTIGIAAGLSRTPPPSDAVTTPSTVELLIGYDLPGPPTVARLLFAWRFDLVYGTVAIVLALAYLVGVRRLRARGDHWPVGRTVAWLAGCLVVLLATSSGLGRYAPALFSAHMGAHMLLSMLAPVLLVLGGPVTLALRALPVAGRDRPTGPREWLLAFVHSPLTRVLTNPIVALVLFVGSFYALYFSGLFDLALNYHWAHLAMNAHFLLAGYVFYWPVIGVDQAPGRLPPLGRLGLLFASMPFHAFFGITLMGMQSVIGENFYRSLSLPWADDLLGDQRLGGGLAWASGEVPLVLVLIALLVQWARADERAARRADRRADADGDADLAAYNAMLRTLAEPSTNRDGTAASRSAASPAGANTPAANTAAADPAPAGSAPAGQEPADPPTATSGGPAGEA</sequence>
<dbReference type="RefSeq" id="WP_407649514.1">
    <property type="nucleotide sequence ID" value="NZ_JAMTCK010000004.1"/>
</dbReference>
<feature type="transmembrane region" description="Helical" evidence="7">
    <location>
        <begin position="451"/>
        <end position="471"/>
    </location>
</feature>
<feature type="transmembrane region" description="Helical" evidence="7">
    <location>
        <begin position="66"/>
        <end position="93"/>
    </location>
</feature>
<evidence type="ECO:0000256" key="3">
    <source>
        <dbReference type="ARBA" id="ARBA00022692"/>
    </source>
</evidence>
<evidence type="ECO:0000256" key="5">
    <source>
        <dbReference type="ARBA" id="ARBA00023136"/>
    </source>
</evidence>
<dbReference type="Pfam" id="PF09678">
    <property type="entry name" value="Caa3_CtaG"/>
    <property type="match status" value="1"/>
</dbReference>
<proteinExistence type="predicted"/>
<evidence type="ECO:0000256" key="6">
    <source>
        <dbReference type="SAM" id="MobiDB-lite"/>
    </source>
</evidence>